<keyword evidence="1" id="KW-1133">Transmembrane helix</keyword>
<organism evidence="2 3">
    <name type="scientific">Lentinus brumalis</name>
    <dbReference type="NCBI Taxonomy" id="2498619"/>
    <lineage>
        <taxon>Eukaryota</taxon>
        <taxon>Fungi</taxon>
        <taxon>Dikarya</taxon>
        <taxon>Basidiomycota</taxon>
        <taxon>Agaricomycotina</taxon>
        <taxon>Agaricomycetes</taxon>
        <taxon>Polyporales</taxon>
        <taxon>Polyporaceae</taxon>
        <taxon>Lentinus</taxon>
    </lineage>
</organism>
<dbReference type="EMBL" id="KZ857402">
    <property type="protein sequence ID" value="RDX49986.1"/>
    <property type="molecule type" value="Genomic_DNA"/>
</dbReference>
<feature type="transmembrane region" description="Helical" evidence="1">
    <location>
        <begin position="94"/>
        <end position="115"/>
    </location>
</feature>
<dbReference type="OrthoDB" id="2749729at2759"/>
<evidence type="ECO:0000256" key="1">
    <source>
        <dbReference type="SAM" id="Phobius"/>
    </source>
</evidence>
<dbReference type="STRING" id="139420.A0A371DBS8"/>
<evidence type="ECO:0000313" key="3">
    <source>
        <dbReference type="Proteomes" id="UP000256964"/>
    </source>
</evidence>
<keyword evidence="1" id="KW-0812">Transmembrane</keyword>
<feature type="transmembrane region" description="Helical" evidence="1">
    <location>
        <begin position="127"/>
        <end position="146"/>
    </location>
</feature>
<evidence type="ECO:0000313" key="2">
    <source>
        <dbReference type="EMBL" id="RDX49986.1"/>
    </source>
</evidence>
<dbReference type="AlphaFoldDB" id="A0A371DBS8"/>
<dbReference type="Proteomes" id="UP000256964">
    <property type="component" value="Unassembled WGS sequence"/>
</dbReference>
<sequence>MSAYGYAMSFEWLKGPLGAIELGLVFAAMTFGVVATKAISYLCGKTHGGALVKTTLASMLSLNVLQIMLTIHGAYTSLVIFFGRSDDLTTDTSLWSITLQILFTTLTASIAHTFFAIRLHAVIRSLYLTMIIIFFAVVELAMSIYTVKLLFEWGPGATITEASGDIWPMIVVFTISAILNLAIAIAGYVRLQRPYVLQKHGRITFVSESKYWTVKSLFFCSLVSILGAVTFSSMMIWVAASCVQGNLYTLSVLLNSDSREVLANPIASGNDLSDRALSPPFTDHTAVGEDIVKSQA</sequence>
<reference evidence="2 3" key="1">
    <citation type="journal article" date="2018" name="Biotechnol. Biofuels">
        <title>Integrative visual omics of the white-rot fungus Polyporus brumalis exposes the biotechnological potential of its oxidative enzymes for delignifying raw plant biomass.</title>
        <authorList>
            <person name="Miyauchi S."/>
            <person name="Rancon A."/>
            <person name="Drula E."/>
            <person name="Hage H."/>
            <person name="Chaduli D."/>
            <person name="Favel A."/>
            <person name="Grisel S."/>
            <person name="Henrissat B."/>
            <person name="Herpoel-Gimbert I."/>
            <person name="Ruiz-Duenas F.J."/>
            <person name="Chevret D."/>
            <person name="Hainaut M."/>
            <person name="Lin J."/>
            <person name="Wang M."/>
            <person name="Pangilinan J."/>
            <person name="Lipzen A."/>
            <person name="Lesage-Meessen L."/>
            <person name="Navarro D."/>
            <person name="Riley R."/>
            <person name="Grigoriev I.V."/>
            <person name="Zhou S."/>
            <person name="Raouche S."/>
            <person name="Rosso M.N."/>
        </authorList>
    </citation>
    <scope>NUCLEOTIDE SEQUENCE [LARGE SCALE GENOMIC DNA]</scope>
    <source>
        <strain evidence="2 3">BRFM 1820</strain>
    </source>
</reference>
<feature type="transmembrane region" description="Helical" evidence="1">
    <location>
        <begin position="20"/>
        <end position="44"/>
    </location>
</feature>
<keyword evidence="1" id="KW-0472">Membrane</keyword>
<protein>
    <submittedName>
        <fullName evidence="2">Uncharacterized protein</fullName>
    </submittedName>
</protein>
<feature type="transmembrane region" description="Helical" evidence="1">
    <location>
        <begin position="166"/>
        <end position="189"/>
    </location>
</feature>
<gene>
    <name evidence="2" type="ORF">OH76DRAFT_1403248</name>
</gene>
<proteinExistence type="predicted"/>
<accession>A0A371DBS8</accession>
<feature type="transmembrane region" description="Helical" evidence="1">
    <location>
        <begin position="217"/>
        <end position="240"/>
    </location>
</feature>
<keyword evidence="3" id="KW-1185">Reference proteome</keyword>
<feature type="transmembrane region" description="Helical" evidence="1">
    <location>
        <begin position="56"/>
        <end position="82"/>
    </location>
</feature>
<name>A0A371DBS8_9APHY</name>